<evidence type="ECO:0000256" key="4">
    <source>
        <dbReference type="ARBA" id="ARBA00022630"/>
    </source>
</evidence>
<dbReference type="Proteomes" id="UP000196138">
    <property type="component" value="Chromosome"/>
</dbReference>
<keyword evidence="6" id="KW-0560">Oxidoreductase</keyword>
<dbReference type="KEGG" id="cser:CCO03_07320"/>
<name>A0A1Y0EM40_9BURK</name>
<dbReference type="GO" id="GO:0016705">
    <property type="term" value="F:oxidoreductase activity, acting on paired donors, with incorporation or reduction of molecular oxygen"/>
    <property type="evidence" value="ECO:0007669"/>
    <property type="project" value="InterPro"/>
</dbReference>
<dbReference type="PRINTS" id="PR00420">
    <property type="entry name" value="RNGMNOXGNASE"/>
</dbReference>
<feature type="compositionally biased region" description="Low complexity" evidence="8">
    <location>
        <begin position="111"/>
        <end position="144"/>
    </location>
</feature>
<evidence type="ECO:0000256" key="5">
    <source>
        <dbReference type="ARBA" id="ARBA00022827"/>
    </source>
</evidence>
<evidence type="ECO:0000313" key="10">
    <source>
        <dbReference type="EMBL" id="ARU04511.1"/>
    </source>
</evidence>
<gene>
    <name evidence="10" type="ORF">CCO03_07320</name>
</gene>
<reference evidence="10 11" key="1">
    <citation type="submission" date="2017-05" db="EMBL/GenBank/DDBJ databases">
        <authorList>
            <person name="Song R."/>
            <person name="Chenine A.L."/>
            <person name="Ruprecht R.M."/>
        </authorList>
    </citation>
    <scope>NUCLEOTIDE SEQUENCE [LARGE SCALE GENOMIC DNA]</scope>
    <source>
        <strain evidence="10 11">DSM 26136</strain>
    </source>
</reference>
<evidence type="ECO:0000256" key="7">
    <source>
        <dbReference type="ARBA" id="ARBA00023033"/>
    </source>
</evidence>
<dbReference type="OrthoDB" id="9769565at2"/>
<dbReference type="InterPro" id="IPR036188">
    <property type="entry name" value="FAD/NAD-bd_sf"/>
</dbReference>
<evidence type="ECO:0000256" key="8">
    <source>
        <dbReference type="SAM" id="MobiDB-lite"/>
    </source>
</evidence>
<dbReference type="InterPro" id="IPR051205">
    <property type="entry name" value="UbiH/COQ6_monooxygenase"/>
</dbReference>
<keyword evidence="4" id="KW-0285">Flavoprotein</keyword>
<dbReference type="InterPro" id="IPR010971">
    <property type="entry name" value="UbiH/COQ6"/>
</dbReference>
<dbReference type="InterPro" id="IPR002938">
    <property type="entry name" value="FAD-bd"/>
</dbReference>
<dbReference type="GO" id="GO:0006744">
    <property type="term" value="P:ubiquinone biosynthetic process"/>
    <property type="evidence" value="ECO:0007669"/>
    <property type="project" value="UniProtKB-UniPathway"/>
</dbReference>
<keyword evidence="7" id="KW-0503">Monooxygenase</keyword>
<evidence type="ECO:0000256" key="3">
    <source>
        <dbReference type="ARBA" id="ARBA00005349"/>
    </source>
</evidence>
<protein>
    <recommendedName>
        <fullName evidence="9">FAD-binding domain-containing protein</fullName>
    </recommendedName>
</protein>
<dbReference type="GO" id="GO:0071949">
    <property type="term" value="F:FAD binding"/>
    <property type="evidence" value="ECO:0007669"/>
    <property type="project" value="InterPro"/>
</dbReference>
<dbReference type="Gene3D" id="3.50.50.60">
    <property type="entry name" value="FAD/NAD(P)-binding domain"/>
    <property type="match status" value="3"/>
</dbReference>
<keyword evidence="5" id="KW-0274">FAD</keyword>
<evidence type="ECO:0000313" key="11">
    <source>
        <dbReference type="Proteomes" id="UP000196138"/>
    </source>
</evidence>
<feature type="domain" description="FAD-binding" evidence="9">
    <location>
        <begin position="7"/>
        <end position="448"/>
    </location>
</feature>
<comment type="cofactor">
    <cofactor evidence="1">
        <name>FAD</name>
        <dbReference type="ChEBI" id="CHEBI:57692"/>
    </cofactor>
</comment>
<comment type="similarity">
    <text evidence="3">Belongs to the UbiH/COQ6 family.</text>
</comment>
<dbReference type="AlphaFoldDB" id="A0A1Y0EM40"/>
<evidence type="ECO:0000256" key="2">
    <source>
        <dbReference type="ARBA" id="ARBA00004749"/>
    </source>
</evidence>
<feature type="region of interest" description="Disordered" evidence="8">
    <location>
        <begin position="96"/>
        <end position="144"/>
    </location>
</feature>
<keyword evidence="11" id="KW-1185">Reference proteome</keyword>
<dbReference type="EMBL" id="CP021455">
    <property type="protein sequence ID" value="ARU04511.1"/>
    <property type="molecule type" value="Genomic_DNA"/>
</dbReference>
<accession>A0A1Y0EM40</accession>
<dbReference type="NCBIfam" id="TIGR01988">
    <property type="entry name" value="Ubi-OHases"/>
    <property type="match status" value="1"/>
</dbReference>
<evidence type="ECO:0000256" key="1">
    <source>
        <dbReference type="ARBA" id="ARBA00001974"/>
    </source>
</evidence>
<dbReference type="GO" id="GO:0004497">
    <property type="term" value="F:monooxygenase activity"/>
    <property type="evidence" value="ECO:0007669"/>
    <property type="project" value="UniProtKB-KW"/>
</dbReference>
<dbReference type="UniPathway" id="UPA00232"/>
<comment type="pathway">
    <text evidence="2">Cofactor biosynthesis; ubiquinone biosynthesis.</text>
</comment>
<sequence>MTATAHADVLIVGAGPAGLSLAISLTRAGLRTTVLEQQPEAQLARPAPDGREIALTLPSVATLTRLGTWQHLQAHECGHIRQAVVHDGPVGWRPTLDIDAAGSAGPGATGSGATSRGSAGRGSAASGAAGKGSADPGAGDTGAADHGLDALGRIVPNHALRRTAWQVASELAADPGTGLRLITGARVSQVQVHDTHAALQFTCNTGYAGPQDRFRPDANVNRGASASAPSPTSGPTTDTQHLRAPLLVAADSRMSAMRRLLGVGAQMRDFGRTVIVCRMRHALPHNEVAHECFGWERTLAILPLPAGAETTTEAEAQASAHHCSAVVTTDNADAARLMALDEQAFAAEVQGHFRQRLGPMALVGQRHTYPLLATYAHRLAGPRFALLGDAAVGMHPVTAHGFNLGLAGVERLTAAIVAARRAGRDWGTAQALAPYARGQHRHAWPIYQGTNAVVGLFTDARPLPRLLRQAVLQGARRLPPLRAAIASQLTGRSPWRLLVAQLPRPMR</sequence>
<dbReference type="PANTHER" id="PTHR43876">
    <property type="entry name" value="UBIQUINONE BIOSYNTHESIS MONOOXYGENASE COQ6, MITOCHONDRIAL"/>
    <property type="match status" value="1"/>
</dbReference>
<dbReference type="PANTHER" id="PTHR43876:SF25">
    <property type="entry name" value="MONOOXYGENASE NMA2164"/>
    <property type="match status" value="1"/>
</dbReference>
<dbReference type="SUPFAM" id="SSF51905">
    <property type="entry name" value="FAD/NAD(P)-binding domain"/>
    <property type="match status" value="1"/>
</dbReference>
<dbReference type="RefSeq" id="WP_087279222.1">
    <property type="nucleotide sequence ID" value="NZ_CP021455.1"/>
</dbReference>
<feature type="region of interest" description="Disordered" evidence="8">
    <location>
        <begin position="210"/>
        <end position="241"/>
    </location>
</feature>
<dbReference type="Pfam" id="PF01494">
    <property type="entry name" value="FAD_binding_3"/>
    <property type="match status" value="1"/>
</dbReference>
<organism evidence="10 11">
    <name type="scientific">Comamonas serinivorans</name>
    <dbReference type="NCBI Taxonomy" id="1082851"/>
    <lineage>
        <taxon>Bacteria</taxon>
        <taxon>Pseudomonadati</taxon>
        <taxon>Pseudomonadota</taxon>
        <taxon>Betaproteobacteria</taxon>
        <taxon>Burkholderiales</taxon>
        <taxon>Comamonadaceae</taxon>
        <taxon>Comamonas</taxon>
    </lineage>
</organism>
<evidence type="ECO:0000256" key="6">
    <source>
        <dbReference type="ARBA" id="ARBA00023002"/>
    </source>
</evidence>
<proteinExistence type="inferred from homology"/>
<evidence type="ECO:0000259" key="9">
    <source>
        <dbReference type="Pfam" id="PF01494"/>
    </source>
</evidence>
<feature type="compositionally biased region" description="Low complexity" evidence="8">
    <location>
        <begin position="223"/>
        <end position="237"/>
    </location>
</feature>